<dbReference type="PANTHER" id="PTHR45436">
    <property type="entry name" value="SENSOR HISTIDINE KINASE YKOH"/>
    <property type="match status" value="1"/>
</dbReference>
<name>A0ABU1HW57_9MICO</name>
<evidence type="ECO:0000313" key="15">
    <source>
        <dbReference type="Proteomes" id="UP001260188"/>
    </source>
</evidence>
<feature type="region of interest" description="Disordered" evidence="10">
    <location>
        <begin position="366"/>
        <end position="387"/>
    </location>
</feature>
<dbReference type="SUPFAM" id="SSF55874">
    <property type="entry name" value="ATPase domain of HSP90 chaperone/DNA topoisomerase II/histidine kinase"/>
    <property type="match status" value="1"/>
</dbReference>
<keyword evidence="8 11" id="KW-1133">Transmembrane helix</keyword>
<evidence type="ECO:0000313" key="14">
    <source>
        <dbReference type="EMBL" id="MDR6165872.1"/>
    </source>
</evidence>
<comment type="catalytic activity">
    <reaction evidence="1">
        <text>ATP + protein L-histidine = ADP + protein N-phospho-L-histidine.</text>
        <dbReference type="EC" id="2.7.13.3"/>
    </reaction>
</comment>
<reference evidence="14 15" key="1">
    <citation type="submission" date="2023-08" db="EMBL/GenBank/DDBJ databases">
        <title>Functional and genomic diversity of the sorghum phyllosphere microbiome.</title>
        <authorList>
            <person name="Shade A."/>
        </authorList>
    </citation>
    <scope>NUCLEOTIDE SEQUENCE [LARGE SCALE GENOMIC DNA]</scope>
    <source>
        <strain evidence="14 15">SORGH_AS_0919</strain>
    </source>
</reference>
<evidence type="ECO:0000256" key="9">
    <source>
        <dbReference type="ARBA" id="ARBA00023012"/>
    </source>
</evidence>
<dbReference type="Gene3D" id="3.30.565.10">
    <property type="entry name" value="Histidine kinase-like ATPase, C-terminal domain"/>
    <property type="match status" value="1"/>
</dbReference>
<evidence type="ECO:0000256" key="3">
    <source>
        <dbReference type="ARBA" id="ARBA00012438"/>
    </source>
</evidence>
<dbReference type="Proteomes" id="UP001260188">
    <property type="component" value="Unassembled WGS sequence"/>
</dbReference>
<dbReference type="InterPro" id="IPR003594">
    <property type="entry name" value="HATPase_dom"/>
</dbReference>
<evidence type="ECO:0000259" key="12">
    <source>
        <dbReference type="PROSITE" id="PS50109"/>
    </source>
</evidence>
<feature type="domain" description="HAMP" evidence="13">
    <location>
        <begin position="95"/>
        <end position="148"/>
    </location>
</feature>
<evidence type="ECO:0000256" key="1">
    <source>
        <dbReference type="ARBA" id="ARBA00000085"/>
    </source>
</evidence>
<dbReference type="CDD" id="cd00082">
    <property type="entry name" value="HisKA"/>
    <property type="match status" value="1"/>
</dbReference>
<keyword evidence="7 14" id="KW-0418">Kinase</keyword>
<dbReference type="InterPro" id="IPR003661">
    <property type="entry name" value="HisK_dim/P_dom"/>
</dbReference>
<dbReference type="InterPro" id="IPR036890">
    <property type="entry name" value="HATPase_C_sf"/>
</dbReference>
<evidence type="ECO:0000256" key="6">
    <source>
        <dbReference type="ARBA" id="ARBA00022692"/>
    </source>
</evidence>
<dbReference type="Pfam" id="PF02518">
    <property type="entry name" value="HATPase_c"/>
    <property type="match status" value="1"/>
</dbReference>
<dbReference type="SUPFAM" id="SSF47384">
    <property type="entry name" value="Homodimeric domain of signal transducing histidine kinase"/>
    <property type="match status" value="1"/>
</dbReference>
<feature type="domain" description="Histidine kinase" evidence="12">
    <location>
        <begin position="156"/>
        <end position="367"/>
    </location>
</feature>
<dbReference type="SMART" id="SM00388">
    <property type="entry name" value="HisKA"/>
    <property type="match status" value="1"/>
</dbReference>
<accession>A0ABU1HW57</accession>
<dbReference type="PANTHER" id="PTHR45436:SF5">
    <property type="entry name" value="SENSOR HISTIDINE KINASE TRCS"/>
    <property type="match status" value="1"/>
</dbReference>
<evidence type="ECO:0000256" key="5">
    <source>
        <dbReference type="ARBA" id="ARBA00022679"/>
    </source>
</evidence>
<dbReference type="InterPro" id="IPR003660">
    <property type="entry name" value="HAMP_dom"/>
</dbReference>
<comment type="caution">
    <text evidence="14">The sequence shown here is derived from an EMBL/GenBank/DDBJ whole genome shotgun (WGS) entry which is preliminary data.</text>
</comment>
<dbReference type="InterPro" id="IPR050428">
    <property type="entry name" value="TCS_sensor_his_kinase"/>
</dbReference>
<evidence type="ECO:0000256" key="7">
    <source>
        <dbReference type="ARBA" id="ARBA00022777"/>
    </source>
</evidence>
<dbReference type="SMART" id="SM00387">
    <property type="entry name" value="HATPase_c"/>
    <property type="match status" value="1"/>
</dbReference>
<feature type="transmembrane region" description="Helical" evidence="11">
    <location>
        <begin position="70"/>
        <end position="91"/>
    </location>
</feature>
<keyword evidence="4" id="KW-0597">Phosphoprotein</keyword>
<dbReference type="Gene3D" id="1.10.287.130">
    <property type="match status" value="1"/>
</dbReference>
<comment type="subcellular location">
    <subcellularLocation>
        <location evidence="2">Cell membrane</location>
    </subcellularLocation>
</comment>
<dbReference type="PROSITE" id="PS50885">
    <property type="entry name" value="HAMP"/>
    <property type="match status" value="1"/>
</dbReference>
<dbReference type="SMART" id="SM00304">
    <property type="entry name" value="HAMP"/>
    <property type="match status" value="1"/>
</dbReference>
<dbReference type="Gene3D" id="6.10.340.10">
    <property type="match status" value="1"/>
</dbReference>
<sequence length="387" mass="41224">MSRRSSLAARIALRSAAIFTAISVLVFVAVWASLTSVASSSITVVPENGASSAPEVVEAVFRLTNQAKTMTMTVTGSALALITALGTFLTYRAARASLRRVSDITQHTRRITASTLDERLALRGPDDEIKDLADTIDDTLSQLSDAFAQQERFAANASHELRTPLAVVRTSLESIGGRIAHDEDVDRSLRNVTRMDETIDALLLLAQTRRLPEDRRYPVDVAGVVRILADDLAPAFAARGVSFEVKADQVAIVDGDQTLLTQAVHNLMRNAAQYAPADGHATFEVTASPTAVTARFANDGSAYTDEEVAQLLEPFSRGAQTRAGDVTGHGLGLSIVVSIARQHGGTFELEPRQEGGLVGTLRLPPATEEAGDATPGLRSAQPTQAIT</sequence>
<dbReference type="Pfam" id="PF00512">
    <property type="entry name" value="HisKA"/>
    <property type="match status" value="1"/>
</dbReference>
<protein>
    <recommendedName>
        <fullName evidence="3">histidine kinase</fullName>
        <ecNumber evidence="3">2.7.13.3</ecNumber>
    </recommendedName>
</protein>
<keyword evidence="11" id="KW-0472">Membrane</keyword>
<keyword evidence="5" id="KW-0808">Transferase</keyword>
<dbReference type="EC" id="2.7.13.3" evidence="3"/>
<evidence type="ECO:0000256" key="11">
    <source>
        <dbReference type="SAM" id="Phobius"/>
    </source>
</evidence>
<evidence type="ECO:0000256" key="4">
    <source>
        <dbReference type="ARBA" id="ARBA00022553"/>
    </source>
</evidence>
<evidence type="ECO:0000256" key="2">
    <source>
        <dbReference type="ARBA" id="ARBA00004236"/>
    </source>
</evidence>
<keyword evidence="6 11" id="KW-0812">Transmembrane</keyword>
<dbReference type="CDD" id="cd00075">
    <property type="entry name" value="HATPase"/>
    <property type="match status" value="1"/>
</dbReference>
<evidence type="ECO:0000259" key="13">
    <source>
        <dbReference type="PROSITE" id="PS50885"/>
    </source>
</evidence>
<keyword evidence="15" id="KW-1185">Reference proteome</keyword>
<organism evidence="14 15">
    <name type="scientific">Microbacterium paludicola</name>
    <dbReference type="NCBI Taxonomy" id="300019"/>
    <lineage>
        <taxon>Bacteria</taxon>
        <taxon>Bacillati</taxon>
        <taxon>Actinomycetota</taxon>
        <taxon>Actinomycetes</taxon>
        <taxon>Micrococcales</taxon>
        <taxon>Microbacteriaceae</taxon>
        <taxon>Microbacterium</taxon>
    </lineage>
</organism>
<dbReference type="PROSITE" id="PS50109">
    <property type="entry name" value="HIS_KIN"/>
    <property type="match status" value="1"/>
</dbReference>
<proteinExistence type="predicted"/>
<evidence type="ECO:0000256" key="10">
    <source>
        <dbReference type="SAM" id="MobiDB-lite"/>
    </source>
</evidence>
<dbReference type="InterPro" id="IPR036097">
    <property type="entry name" value="HisK_dim/P_sf"/>
</dbReference>
<dbReference type="InterPro" id="IPR005467">
    <property type="entry name" value="His_kinase_dom"/>
</dbReference>
<dbReference type="EMBL" id="JAVIZA010000001">
    <property type="protein sequence ID" value="MDR6165872.1"/>
    <property type="molecule type" value="Genomic_DNA"/>
</dbReference>
<evidence type="ECO:0000256" key="8">
    <source>
        <dbReference type="ARBA" id="ARBA00022989"/>
    </source>
</evidence>
<dbReference type="GO" id="GO:0016301">
    <property type="term" value="F:kinase activity"/>
    <property type="evidence" value="ECO:0007669"/>
    <property type="project" value="UniProtKB-KW"/>
</dbReference>
<dbReference type="Pfam" id="PF00672">
    <property type="entry name" value="HAMP"/>
    <property type="match status" value="1"/>
</dbReference>
<keyword evidence="9" id="KW-0902">Two-component regulatory system</keyword>
<gene>
    <name evidence="14" type="ORF">QE367_000076</name>
</gene>
<feature type="transmembrane region" description="Helical" evidence="11">
    <location>
        <begin position="12"/>
        <end position="34"/>
    </location>
</feature>